<proteinExistence type="predicted"/>
<name>A0A1I7YW06_9BILA</name>
<dbReference type="WBParaSite" id="L893_g20402.t1">
    <property type="protein sequence ID" value="L893_g20402.t1"/>
    <property type="gene ID" value="L893_g20402"/>
</dbReference>
<protein>
    <submittedName>
        <fullName evidence="2">MIF4G domain-containing protein</fullName>
    </submittedName>
</protein>
<dbReference type="Proteomes" id="UP000095287">
    <property type="component" value="Unplaced"/>
</dbReference>
<evidence type="ECO:0000313" key="2">
    <source>
        <dbReference type="WBParaSite" id="L893_g20402.t1"/>
    </source>
</evidence>
<dbReference type="AlphaFoldDB" id="A0A1I7YW06"/>
<keyword evidence="1" id="KW-1185">Reference proteome</keyword>
<accession>A0A1I7YW06</accession>
<reference evidence="2" key="1">
    <citation type="submission" date="2016-11" db="UniProtKB">
        <authorList>
            <consortium name="WormBaseParasite"/>
        </authorList>
    </citation>
    <scope>IDENTIFICATION</scope>
</reference>
<evidence type="ECO:0000313" key="1">
    <source>
        <dbReference type="Proteomes" id="UP000095287"/>
    </source>
</evidence>
<sequence length="100" mass="11133">MSAGGCYKTSLCAFLWKFDTILAFFKKLEISNEKRVEANNDEHESPAKSAARTPEGVCPRYLSLMGVVFRDLADALQKHLTEEVVSLFEDGCVRMGLGRS</sequence>
<organism evidence="1 2">
    <name type="scientific">Steinernema glaseri</name>
    <dbReference type="NCBI Taxonomy" id="37863"/>
    <lineage>
        <taxon>Eukaryota</taxon>
        <taxon>Metazoa</taxon>
        <taxon>Ecdysozoa</taxon>
        <taxon>Nematoda</taxon>
        <taxon>Chromadorea</taxon>
        <taxon>Rhabditida</taxon>
        <taxon>Tylenchina</taxon>
        <taxon>Panagrolaimomorpha</taxon>
        <taxon>Strongyloidoidea</taxon>
        <taxon>Steinernematidae</taxon>
        <taxon>Steinernema</taxon>
    </lineage>
</organism>